<dbReference type="Pfam" id="PF00804">
    <property type="entry name" value="Syntaxin"/>
    <property type="match status" value="1"/>
</dbReference>
<evidence type="ECO:0000313" key="11">
    <source>
        <dbReference type="EMBL" id="CAD8326262.1"/>
    </source>
</evidence>
<protein>
    <recommendedName>
        <fullName evidence="10">t-SNARE coiled-coil homology domain-containing protein</fullName>
    </recommendedName>
</protein>
<sequence>MNDRLGDLGGGDTPDWAFDDDGSGKQQSGDDFGQEPEAGPAQPKHMETFFRDVESIKADIEAVSKATKRIGEINEDAVLATTDAKEAQLSNELRPLVDATNKRAKRTKNLLALLKEDNEKLKKEGDVKQSDMRIRENLCNTLTRKFIDEMKLYQLAQQKYKTDIKNKVKRQVQIVKPDATDEEIDMVMKSEGGREALYKGAILAGGVADSIKTAYSKAAGKYQDVLTLEQSVAELHQMFLDFALLTEQQGELLDHIEHQVKSAADYIEDANVEVHEAIEYSKKIRKKQCFIILIVIVLLIIVLFATGILP</sequence>
<organism evidence="11">
    <name type="scientific">Pseudictyota dubia</name>
    <dbReference type="NCBI Taxonomy" id="2749911"/>
    <lineage>
        <taxon>Eukaryota</taxon>
        <taxon>Sar</taxon>
        <taxon>Stramenopiles</taxon>
        <taxon>Ochrophyta</taxon>
        <taxon>Bacillariophyta</taxon>
        <taxon>Mediophyceae</taxon>
        <taxon>Biddulphiophycidae</taxon>
        <taxon>Eupodiscales</taxon>
        <taxon>Odontellaceae</taxon>
        <taxon>Pseudictyota</taxon>
    </lineage>
</organism>
<dbReference type="InterPro" id="IPR006011">
    <property type="entry name" value="Syntaxin_N"/>
</dbReference>
<dbReference type="GO" id="GO:0006886">
    <property type="term" value="P:intracellular protein transport"/>
    <property type="evidence" value="ECO:0007669"/>
    <property type="project" value="InterPro"/>
</dbReference>
<dbReference type="PROSITE" id="PS00914">
    <property type="entry name" value="SYNTAXIN"/>
    <property type="match status" value="1"/>
</dbReference>
<feature type="coiled-coil region" evidence="7">
    <location>
        <begin position="97"/>
        <end position="124"/>
    </location>
</feature>
<evidence type="ECO:0000256" key="8">
    <source>
        <dbReference type="SAM" id="MobiDB-lite"/>
    </source>
</evidence>
<dbReference type="PANTHER" id="PTHR19957">
    <property type="entry name" value="SYNTAXIN"/>
    <property type="match status" value="1"/>
</dbReference>
<dbReference type="CDD" id="cd15848">
    <property type="entry name" value="SNARE_syntaxin1-like"/>
    <property type="match status" value="1"/>
</dbReference>
<dbReference type="SUPFAM" id="SSF47661">
    <property type="entry name" value="t-snare proteins"/>
    <property type="match status" value="1"/>
</dbReference>
<dbReference type="InterPro" id="IPR006012">
    <property type="entry name" value="Syntaxin/epimorphin_CS"/>
</dbReference>
<comment type="subcellular location">
    <subcellularLocation>
        <location evidence="1">Membrane</location>
        <topology evidence="1">Single-pass type IV membrane protein</topology>
    </subcellularLocation>
</comment>
<evidence type="ECO:0000256" key="6">
    <source>
        <dbReference type="RuleBase" id="RU003858"/>
    </source>
</evidence>
<feature type="domain" description="T-SNARE coiled-coil homology" evidence="10">
    <location>
        <begin position="215"/>
        <end position="277"/>
    </location>
</feature>
<dbReference type="GO" id="GO:0005484">
    <property type="term" value="F:SNAP receptor activity"/>
    <property type="evidence" value="ECO:0007669"/>
    <property type="project" value="InterPro"/>
</dbReference>
<evidence type="ECO:0000256" key="5">
    <source>
        <dbReference type="ARBA" id="ARBA00023136"/>
    </source>
</evidence>
<feature type="region of interest" description="Disordered" evidence="8">
    <location>
        <begin position="1"/>
        <end position="45"/>
    </location>
</feature>
<evidence type="ECO:0000256" key="3">
    <source>
        <dbReference type="ARBA" id="ARBA00022692"/>
    </source>
</evidence>
<evidence type="ECO:0000256" key="1">
    <source>
        <dbReference type="ARBA" id="ARBA00004211"/>
    </source>
</evidence>
<comment type="similarity">
    <text evidence="2 6">Belongs to the syntaxin family.</text>
</comment>
<dbReference type="Gene3D" id="1.20.58.70">
    <property type="match status" value="1"/>
</dbReference>
<dbReference type="GO" id="GO:0031201">
    <property type="term" value="C:SNARE complex"/>
    <property type="evidence" value="ECO:0007669"/>
    <property type="project" value="TreeGrafter"/>
</dbReference>
<evidence type="ECO:0000256" key="2">
    <source>
        <dbReference type="ARBA" id="ARBA00009063"/>
    </source>
</evidence>
<dbReference type="CDD" id="cd00179">
    <property type="entry name" value="SynN"/>
    <property type="match status" value="1"/>
</dbReference>
<evidence type="ECO:0000256" key="4">
    <source>
        <dbReference type="ARBA" id="ARBA00022989"/>
    </source>
</evidence>
<dbReference type="GO" id="GO:0006887">
    <property type="term" value="P:exocytosis"/>
    <property type="evidence" value="ECO:0007669"/>
    <property type="project" value="TreeGrafter"/>
</dbReference>
<reference evidence="11" key="1">
    <citation type="submission" date="2021-01" db="EMBL/GenBank/DDBJ databases">
        <authorList>
            <person name="Corre E."/>
            <person name="Pelletier E."/>
            <person name="Niang G."/>
            <person name="Scheremetjew M."/>
            <person name="Finn R."/>
            <person name="Kale V."/>
            <person name="Holt S."/>
            <person name="Cochrane G."/>
            <person name="Meng A."/>
            <person name="Brown T."/>
            <person name="Cohen L."/>
        </authorList>
    </citation>
    <scope>NUCLEOTIDE SEQUENCE</scope>
    <source>
        <strain evidence="11">CCMP147</strain>
    </source>
</reference>
<name>A0A7R9WLG1_9STRA</name>
<dbReference type="InterPro" id="IPR000727">
    <property type="entry name" value="T_SNARE_dom"/>
</dbReference>
<dbReference type="GO" id="GO:0000149">
    <property type="term" value="F:SNARE binding"/>
    <property type="evidence" value="ECO:0007669"/>
    <property type="project" value="TreeGrafter"/>
</dbReference>
<evidence type="ECO:0000259" key="10">
    <source>
        <dbReference type="PROSITE" id="PS50192"/>
    </source>
</evidence>
<dbReference type="Pfam" id="PF05739">
    <property type="entry name" value="SNARE"/>
    <property type="match status" value="1"/>
</dbReference>
<dbReference type="AlphaFoldDB" id="A0A7R9WLG1"/>
<evidence type="ECO:0000256" key="9">
    <source>
        <dbReference type="SAM" id="Phobius"/>
    </source>
</evidence>
<dbReference type="GO" id="GO:0012505">
    <property type="term" value="C:endomembrane system"/>
    <property type="evidence" value="ECO:0007669"/>
    <property type="project" value="TreeGrafter"/>
</dbReference>
<dbReference type="SMART" id="SM00503">
    <property type="entry name" value="SynN"/>
    <property type="match status" value="1"/>
</dbReference>
<feature type="transmembrane region" description="Helical" evidence="9">
    <location>
        <begin position="289"/>
        <end position="309"/>
    </location>
</feature>
<dbReference type="PROSITE" id="PS50192">
    <property type="entry name" value="T_SNARE"/>
    <property type="match status" value="1"/>
</dbReference>
<keyword evidence="4 9" id="KW-1133">Transmembrane helix</keyword>
<gene>
    <name evidence="11" type="ORF">TDUB1175_LOCUS24682</name>
</gene>
<dbReference type="InterPro" id="IPR010989">
    <property type="entry name" value="SNARE"/>
</dbReference>
<dbReference type="EMBL" id="HBED01048991">
    <property type="protein sequence ID" value="CAD8326262.1"/>
    <property type="molecule type" value="Transcribed_RNA"/>
</dbReference>
<dbReference type="GO" id="GO:0048278">
    <property type="term" value="P:vesicle docking"/>
    <property type="evidence" value="ECO:0007669"/>
    <property type="project" value="TreeGrafter"/>
</dbReference>
<keyword evidence="5 9" id="KW-0472">Membrane</keyword>
<keyword evidence="7" id="KW-0175">Coiled coil</keyword>
<dbReference type="PANTHER" id="PTHR19957:SF307">
    <property type="entry name" value="PROTEIN SSO1-RELATED"/>
    <property type="match status" value="1"/>
</dbReference>
<dbReference type="InterPro" id="IPR045242">
    <property type="entry name" value="Syntaxin"/>
</dbReference>
<accession>A0A7R9WLG1</accession>
<evidence type="ECO:0000256" key="7">
    <source>
        <dbReference type="SAM" id="Coils"/>
    </source>
</evidence>
<dbReference type="SMART" id="SM00397">
    <property type="entry name" value="t_SNARE"/>
    <property type="match status" value="1"/>
</dbReference>
<proteinExistence type="inferred from homology"/>
<dbReference type="GO" id="GO:0006906">
    <property type="term" value="P:vesicle fusion"/>
    <property type="evidence" value="ECO:0007669"/>
    <property type="project" value="TreeGrafter"/>
</dbReference>
<dbReference type="Gene3D" id="1.20.5.110">
    <property type="match status" value="1"/>
</dbReference>
<dbReference type="GO" id="GO:0005886">
    <property type="term" value="C:plasma membrane"/>
    <property type="evidence" value="ECO:0007669"/>
    <property type="project" value="TreeGrafter"/>
</dbReference>
<keyword evidence="3 9" id="KW-0812">Transmembrane</keyword>